<keyword evidence="3" id="KW-0285">Flavoprotein</keyword>
<evidence type="ECO:0000256" key="5">
    <source>
        <dbReference type="ARBA" id="ARBA00023002"/>
    </source>
</evidence>
<dbReference type="GO" id="GO:0016614">
    <property type="term" value="F:oxidoreductase activity, acting on CH-OH group of donors"/>
    <property type="evidence" value="ECO:0007669"/>
    <property type="project" value="InterPro"/>
</dbReference>
<keyword evidence="5" id="KW-0560">Oxidoreductase</keyword>
<keyword evidence="9" id="KW-1185">Reference proteome</keyword>
<comment type="cofactor">
    <cofactor evidence="1">
        <name>FAD</name>
        <dbReference type="ChEBI" id="CHEBI:57692"/>
    </cofactor>
</comment>
<dbReference type="Gene3D" id="3.50.50.60">
    <property type="entry name" value="FAD/NAD(P)-binding domain"/>
    <property type="match status" value="2"/>
</dbReference>
<name>A0A5J5GPC4_9RHOB</name>
<dbReference type="InterPro" id="IPR000172">
    <property type="entry name" value="GMC_OxRdtase_N"/>
</dbReference>
<evidence type="ECO:0000313" key="8">
    <source>
        <dbReference type="EMBL" id="KAA9009418.1"/>
    </source>
</evidence>
<protein>
    <submittedName>
        <fullName evidence="8">GMC family oxidoreductase</fullName>
    </submittedName>
</protein>
<reference evidence="8 9" key="1">
    <citation type="submission" date="2019-09" db="EMBL/GenBank/DDBJ databases">
        <authorList>
            <person name="Park J.-S."/>
            <person name="Choi H.-J."/>
        </authorList>
    </citation>
    <scope>NUCLEOTIDE SEQUENCE [LARGE SCALE GENOMIC DNA]</scope>
    <source>
        <strain evidence="8 9">176SS1-4</strain>
    </source>
</reference>
<dbReference type="PANTHER" id="PTHR42784:SF1">
    <property type="entry name" value="PYRANOSE 2-OXIDASE"/>
    <property type="match status" value="1"/>
</dbReference>
<feature type="domain" description="Glucose-methanol-choline oxidoreductase N-terminal" evidence="6">
    <location>
        <begin position="234"/>
        <end position="314"/>
    </location>
</feature>
<evidence type="ECO:0000256" key="4">
    <source>
        <dbReference type="ARBA" id="ARBA00022827"/>
    </source>
</evidence>
<proteinExistence type="inferred from homology"/>
<dbReference type="GO" id="GO:0050660">
    <property type="term" value="F:flavin adenine dinucleotide binding"/>
    <property type="evidence" value="ECO:0007669"/>
    <property type="project" value="InterPro"/>
</dbReference>
<dbReference type="AlphaFoldDB" id="A0A5J5GPC4"/>
<dbReference type="EMBL" id="VYQE01000002">
    <property type="protein sequence ID" value="KAA9009418.1"/>
    <property type="molecule type" value="Genomic_DNA"/>
</dbReference>
<dbReference type="Pfam" id="PF05199">
    <property type="entry name" value="GMC_oxred_C"/>
    <property type="match status" value="1"/>
</dbReference>
<evidence type="ECO:0000259" key="7">
    <source>
        <dbReference type="Pfam" id="PF05199"/>
    </source>
</evidence>
<keyword evidence="4" id="KW-0274">FAD</keyword>
<organism evidence="8 9">
    <name type="scientific">Histidinibacterium aquaticum</name>
    <dbReference type="NCBI Taxonomy" id="2613962"/>
    <lineage>
        <taxon>Bacteria</taxon>
        <taxon>Pseudomonadati</taxon>
        <taxon>Pseudomonadota</taxon>
        <taxon>Alphaproteobacteria</taxon>
        <taxon>Rhodobacterales</taxon>
        <taxon>Paracoccaceae</taxon>
        <taxon>Histidinibacterium</taxon>
    </lineage>
</organism>
<dbReference type="PANTHER" id="PTHR42784">
    <property type="entry name" value="PYRANOSE 2-OXIDASE"/>
    <property type="match status" value="1"/>
</dbReference>
<evidence type="ECO:0000256" key="1">
    <source>
        <dbReference type="ARBA" id="ARBA00001974"/>
    </source>
</evidence>
<evidence type="ECO:0000256" key="3">
    <source>
        <dbReference type="ARBA" id="ARBA00022630"/>
    </source>
</evidence>
<feature type="domain" description="Glucose-methanol-choline oxidoreductase C-terminal" evidence="7">
    <location>
        <begin position="467"/>
        <end position="592"/>
    </location>
</feature>
<sequence length="606" mass="65683">MSRLDRGPFPEGRAVNGIGDAGVRVIDLSTLGAEDKLDCDVLIVGAGPAGLTVARGLDGRKLDIVILESGDIEETRDAEELNGVEISDDTWTEAEVARRAEYHSALTEFWEASHQQYGVRCRGIGGSTAAWAGKSAAFDDIDFRTRPWVANSGWPIARADLDDALDRAAGVLNLGPNCYDDALWGKMGRDCPVPRPDEASFRSFFWQFARSRIDPMTILNAGREFLNDAPVPCRILTGATVTAITASEDGSRVEGVEVAARDGRRRRVSARTVVLAASAIENARLLLASRSPAHPAGLGNGYDVVGRHLMDHPCAVVGGFSGTDIQRMAELFGFFGLRTPTGVTMYMRGLAPTAAVQEAEGLLNCAGFMPGERAEDDPWDAAKRLLSRRSESLNDDARAILRSPGLVARGLGRLALQSRYMPRRLSRFAIDQVVRFRPDVAAEEYLTGGVPHKLTGLDIQVVSEQVPEPENRITLSHSTDRHGVPLPLARWVVGELERRTLARVGTLMTETFGRSGLPVPHLEPWVVENRLDEATIIDMAHASGTTRMSADPRLGVVDADCQVHGVCNLFVAGASVFPTSGHANPTLMITALSVRLADRLTRQMVR</sequence>
<dbReference type="InterPro" id="IPR051473">
    <property type="entry name" value="P2Ox-like"/>
</dbReference>
<evidence type="ECO:0000313" key="9">
    <source>
        <dbReference type="Proteomes" id="UP000326554"/>
    </source>
</evidence>
<dbReference type="Pfam" id="PF00732">
    <property type="entry name" value="GMC_oxred_N"/>
    <property type="match status" value="1"/>
</dbReference>
<accession>A0A5J5GPC4</accession>
<dbReference type="Proteomes" id="UP000326554">
    <property type="component" value="Unassembled WGS sequence"/>
</dbReference>
<evidence type="ECO:0000259" key="6">
    <source>
        <dbReference type="Pfam" id="PF00732"/>
    </source>
</evidence>
<dbReference type="InterPro" id="IPR007867">
    <property type="entry name" value="GMC_OxRtase_C"/>
</dbReference>
<gene>
    <name evidence="8" type="ORF">F3S47_09255</name>
</gene>
<evidence type="ECO:0000256" key="2">
    <source>
        <dbReference type="ARBA" id="ARBA00010790"/>
    </source>
</evidence>
<comment type="caution">
    <text evidence="8">The sequence shown here is derived from an EMBL/GenBank/DDBJ whole genome shotgun (WGS) entry which is preliminary data.</text>
</comment>
<dbReference type="SUPFAM" id="SSF51905">
    <property type="entry name" value="FAD/NAD(P)-binding domain"/>
    <property type="match status" value="1"/>
</dbReference>
<comment type="similarity">
    <text evidence="2">Belongs to the GMC oxidoreductase family.</text>
</comment>
<dbReference type="RefSeq" id="WP_150444951.1">
    <property type="nucleotide sequence ID" value="NZ_VYQE01000002.1"/>
</dbReference>
<dbReference type="InterPro" id="IPR036188">
    <property type="entry name" value="FAD/NAD-bd_sf"/>
</dbReference>